<comment type="caution">
    <text evidence="2">The sequence shown here is derived from an EMBL/GenBank/DDBJ whole genome shotgun (WGS) entry which is preliminary data.</text>
</comment>
<feature type="domain" description="AMP-dependent synthetase/ligase" evidence="1">
    <location>
        <begin position="184"/>
        <end position="335"/>
    </location>
</feature>
<dbReference type="Pfam" id="PF00501">
    <property type="entry name" value="AMP-binding"/>
    <property type="match status" value="1"/>
</dbReference>
<dbReference type="SUPFAM" id="SSF56801">
    <property type="entry name" value="Acetyl-CoA synthetase-like"/>
    <property type="match status" value="1"/>
</dbReference>
<reference evidence="2" key="1">
    <citation type="submission" date="2022-07" db="EMBL/GenBank/DDBJ databases">
        <title>Phylogenomic reconstructions and comparative analyses of Kickxellomycotina fungi.</title>
        <authorList>
            <person name="Reynolds N.K."/>
            <person name="Stajich J.E."/>
            <person name="Barry K."/>
            <person name="Grigoriev I.V."/>
            <person name="Crous P."/>
            <person name="Smith M.E."/>
        </authorList>
    </citation>
    <scope>NUCLEOTIDE SEQUENCE</scope>
    <source>
        <strain evidence="2">RSA 567</strain>
    </source>
</reference>
<gene>
    <name evidence="2" type="ORF">H4R34_005520</name>
</gene>
<dbReference type="GO" id="GO:0043041">
    <property type="term" value="P:amino acid activation for nonribosomal peptide biosynthetic process"/>
    <property type="evidence" value="ECO:0007669"/>
    <property type="project" value="TreeGrafter"/>
</dbReference>
<evidence type="ECO:0000313" key="3">
    <source>
        <dbReference type="Proteomes" id="UP001151582"/>
    </source>
</evidence>
<dbReference type="GO" id="GO:0047527">
    <property type="term" value="F:2,3-dihydroxybenzoate-serine ligase activity"/>
    <property type="evidence" value="ECO:0007669"/>
    <property type="project" value="TreeGrafter"/>
</dbReference>
<keyword evidence="3" id="KW-1185">Reference proteome</keyword>
<protein>
    <recommendedName>
        <fullName evidence="1">AMP-dependent synthetase/ligase domain-containing protein</fullName>
    </recommendedName>
</protein>
<feature type="non-terminal residue" evidence="2">
    <location>
        <position position="335"/>
    </location>
</feature>
<dbReference type="PANTHER" id="PTHR45527:SF1">
    <property type="entry name" value="FATTY ACID SYNTHASE"/>
    <property type="match status" value="1"/>
</dbReference>
<accession>A0A9W8EA68</accession>
<evidence type="ECO:0000313" key="2">
    <source>
        <dbReference type="EMBL" id="KAJ1972114.1"/>
    </source>
</evidence>
<organism evidence="2 3">
    <name type="scientific">Dimargaris verticillata</name>
    <dbReference type="NCBI Taxonomy" id="2761393"/>
    <lineage>
        <taxon>Eukaryota</taxon>
        <taxon>Fungi</taxon>
        <taxon>Fungi incertae sedis</taxon>
        <taxon>Zoopagomycota</taxon>
        <taxon>Kickxellomycotina</taxon>
        <taxon>Dimargaritomycetes</taxon>
        <taxon>Dimargaritales</taxon>
        <taxon>Dimargaritaceae</taxon>
        <taxon>Dimargaris</taxon>
    </lineage>
</organism>
<dbReference type="GO" id="GO:0031177">
    <property type="term" value="F:phosphopantetheine binding"/>
    <property type="evidence" value="ECO:0007669"/>
    <property type="project" value="TreeGrafter"/>
</dbReference>
<dbReference type="AlphaFoldDB" id="A0A9W8EA68"/>
<dbReference type="InterPro" id="IPR042099">
    <property type="entry name" value="ANL_N_sf"/>
</dbReference>
<dbReference type="PANTHER" id="PTHR45527">
    <property type="entry name" value="NONRIBOSOMAL PEPTIDE SYNTHETASE"/>
    <property type="match status" value="1"/>
</dbReference>
<dbReference type="Gene3D" id="3.40.50.12780">
    <property type="entry name" value="N-terminal domain of ligase-like"/>
    <property type="match status" value="1"/>
</dbReference>
<evidence type="ECO:0000259" key="1">
    <source>
        <dbReference type="Pfam" id="PF00501"/>
    </source>
</evidence>
<dbReference type="GO" id="GO:0009366">
    <property type="term" value="C:enterobactin synthetase complex"/>
    <property type="evidence" value="ECO:0007669"/>
    <property type="project" value="TreeGrafter"/>
</dbReference>
<dbReference type="GO" id="GO:0005829">
    <property type="term" value="C:cytosol"/>
    <property type="evidence" value="ECO:0007669"/>
    <property type="project" value="TreeGrafter"/>
</dbReference>
<dbReference type="GO" id="GO:0009239">
    <property type="term" value="P:enterobactin biosynthetic process"/>
    <property type="evidence" value="ECO:0007669"/>
    <property type="project" value="TreeGrafter"/>
</dbReference>
<dbReference type="InterPro" id="IPR000873">
    <property type="entry name" value="AMP-dep_synth/lig_dom"/>
</dbReference>
<name>A0A9W8EA68_9FUNG</name>
<proteinExistence type="predicted"/>
<sequence length="335" mass="35679">MSERALVEPILLPLWRPRFPCSGIATTAASLDDQAMEKAAASGVNGDIALVTAWAMLVSRYVGISPVAVGLLDDLSENVANAVPKELAVPASAGSLVADVYRCVHSKAVYADEAIQELAAQLSIVFTALLTALSAYAGKANVRVKDLPWVSAQQRGRLLELAAVSLTNKGRFPEAQDVSIQALFSQWAAKTPDQTALVHGKKTLTYGEMHHHVSALAYKLHSKYGVSRESRVAVFGQRSVDVSIAIMAVVYTGGAFVPIDSQFPSDRVAYILEDSQCTAVLTTSQDVIQLPMQCTPPVVLVDEVNEAMGKPAPSVANIQNHADGLAYIIYTSGTT</sequence>
<dbReference type="Proteomes" id="UP001151582">
    <property type="component" value="Unassembled WGS sequence"/>
</dbReference>
<dbReference type="EMBL" id="JANBQB010001150">
    <property type="protein sequence ID" value="KAJ1972114.1"/>
    <property type="molecule type" value="Genomic_DNA"/>
</dbReference>
<dbReference type="OrthoDB" id="329835at2759"/>